<dbReference type="Proteomes" id="UP001152523">
    <property type="component" value="Unassembled WGS sequence"/>
</dbReference>
<dbReference type="Pfam" id="PF07714">
    <property type="entry name" value="PK_Tyr_Ser-Thr"/>
    <property type="match status" value="1"/>
</dbReference>
<gene>
    <name evidence="4" type="ORF">CEPIT_LOCUS13194</name>
</gene>
<evidence type="ECO:0000313" key="5">
    <source>
        <dbReference type="Proteomes" id="UP001152523"/>
    </source>
</evidence>
<evidence type="ECO:0000313" key="4">
    <source>
        <dbReference type="EMBL" id="CAH9095233.1"/>
    </source>
</evidence>
<dbReference type="AlphaFoldDB" id="A0AAV0DE67"/>
<feature type="domain" description="Protein kinase" evidence="3">
    <location>
        <begin position="33"/>
        <end position="298"/>
    </location>
</feature>
<keyword evidence="2" id="KW-0067">ATP-binding</keyword>
<dbReference type="SMART" id="SM00219">
    <property type="entry name" value="TyrKc"/>
    <property type="match status" value="1"/>
</dbReference>
<sequence length="298" mass="33525">MQGDDVDTVRSAIWNNLPQEKKFSPERVAQITSRFRTVHGDGNSATVFRGTSGGSRVAVKCRKRGSEQGEKAFLTEIVVHSRMGNHPKIVGFLGCGLHSQSRMAYIVCEFMPNGSLESHIQANLRQFSWRRILQVLIDVATAISHLHSLGIAHRDIASRNILLDADLRGKLNDFGLCKLPLDAGCYFHEPVYPRIPSTLDFDVYRFGMVLFEVLHKRQCLDRQRSVLGWMQTLMTRGSHTVQDSANIQASWRSSGRSAVSSRSMGVIQRLAFRCVHSCSCYRPSISQVLDQLRHAAHY</sequence>
<evidence type="ECO:0000256" key="1">
    <source>
        <dbReference type="ARBA" id="ARBA00022741"/>
    </source>
</evidence>
<dbReference type="GO" id="GO:0005524">
    <property type="term" value="F:ATP binding"/>
    <property type="evidence" value="ECO:0007669"/>
    <property type="project" value="UniProtKB-KW"/>
</dbReference>
<dbReference type="EMBL" id="CAMAPF010000084">
    <property type="protein sequence ID" value="CAH9095233.1"/>
    <property type="molecule type" value="Genomic_DNA"/>
</dbReference>
<organism evidence="4 5">
    <name type="scientific">Cuscuta epithymum</name>
    <dbReference type="NCBI Taxonomy" id="186058"/>
    <lineage>
        <taxon>Eukaryota</taxon>
        <taxon>Viridiplantae</taxon>
        <taxon>Streptophyta</taxon>
        <taxon>Embryophyta</taxon>
        <taxon>Tracheophyta</taxon>
        <taxon>Spermatophyta</taxon>
        <taxon>Magnoliopsida</taxon>
        <taxon>eudicotyledons</taxon>
        <taxon>Gunneridae</taxon>
        <taxon>Pentapetalae</taxon>
        <taxon>asterids</taxon>
        <taxon>lamiids</taxon>
        <taxon>Solanales</taxon>
        <taxon>Convolvulaceae</taxon>
        <taxon>Cuscuteae</taxon>
        <taxon>Cuscuta</taxon>
        <taxon>Cuscuta subgen. Cuscuta</taxon>
    </lineage>
</organism>
<comment type="caution">
    <text evidence="4">The sequence shown here is derived from an EMBL/GenBank/DDBJ whole genome shotgun (WGS) entry which is preliminary data.</text>
</comment>
<dbReference type="InterPro" id="IPR000719">
    <property type="entry name" value="Prot_kinase_dom"/>
</dbReference>
<dbReference type="InterPro" id="IPR001245">
    <property type="entry name" value="Ser-Thr/Tyr_kinase_cat_dom"/>
</dbReference>
<dbReference type="InterPro" id="IPR020635">
    <property type="entry name" value="Tyr_kinase_cat_dom"/>
</dbReference>
<dbReference type="Gene3D" id="1.10.510.10">
    <property type="entry name" value="Transferase(Phosphotransferase) domain 1"/>
    <property type="match status" value="1"/>
</dbReference>
<dbReference type="Gene3D" id="3.30.200.20">
    <property type="entry name" value="Phosphorylase Kinase, domain 1"/>
    <property type="match status" value="1"/>
</dbReference>
<dbReference type="GO" id="GO:0004713">
    <property type="term" value="F:protein tyrosine kinase activity"/>
    <property type="evidence" value="ECO:0007669"/>
    <property type="project" value="InterPro"/>
</dbReference>
<accession>A0AAV0DE67</accession>
<dbReference type="SUPFAM" id="SSF56112">
    <property type="entry name" value="Protein kinase-like (PK-like)"/>
    <property type="match status" value="1"/>
</dbReference>
<dbReference type="PANTHER" id="PTHR27001">
    <property type="entry name" value="OS01G0253100 PROTEIN"/>
    <property type="match status" value="1"/>
</dbReference>
<dbReference type="GO" id="GO:0005886">
    <property type="term" value="C:plasma membrane"/>
    <property type="evidence" value="ECO:0007669"/>
    <property type="project" value="TreeGrafter"/>
</dbReference>
<reference evidence="4" key="1">
    <citation type="submission" date="2022-07" db="EMBL/GenBank/DDBJ databases">
        <authorList>
            <person name="Macas J."/>
            <person name="Novak P."/>
            <person name="Neumann P."/>
        </authorList>
    </citation>
    <scope>NUCLEOTIDE SEQUENCE</scope>
</reference>
<dbReference type="InterPro" id="IPR011009">
    <property type="entry name" value="Kinase-like_dom_sf"/>
</dbReference>
<keyword evidence="1" id="KW-0547">Nucleotide-binding</keyword>
<dbReference type="PANTHER" id="PTHR27001:SF931">
    <property type="entry name" value="OS11G0664100 PROTEIN"/>
    <property type="match status" value="1"/>
</dbReference>
<keyword evidence="5" id="KW-1185">Reference proteome</keyword>
<name>A0AAV0DE67_9ASTE</name>
<proteinExistence type="predicted"/>
<evidence type="ECO:0000259" key="3">
    <source>
        <dbReference type="PROSITE" id="PS50011"/>
    </source>
</evidence>
<evidence type="ECO:0000256" key="2">
    <source>
        <dbReference type="ARBA" id="ARBA00022840"/>
    </source>
</evidence>
<dbReference type="PROSITE" id="PS50011">
    <property type="entry name" value="PROTEIN_KINASE_DOM"/>
    <property type="match status" value="1"/>
</dbReference>
<protein>
    <recommendedName>
        <fullName evidence="3">Protein kinase domain-containing protein</fullName>
    </recommendedName>
</protein>